<evidence type="ECO:0000313" key="1">
    <source>
        <dbReference type="EMBL" id="KKN10779.1"/>
    </source>
</evidence>
<accession>A0A0F9MYP5</accession>
<dbReference type="AlphaFoldDB" id="A0A0F9MYP5"/>
<sequence length="560" mass="62857">MVFIPTGERQVGTPGGAVLPPPSGARLSIAGSQARAVSQLGGALFDVGLKAQRANDNAELKTETINAEAKLNEELIRIKRDVQDPEQYEIQARKALDDLIKDSSNKIGRRNKQKFQNVLNQLQLSAGTAISKEGFAKVVDKSKAAHTLLKDTVIQDIVTGKLTQAQGIGIVNQSTNELVSNDIFDQENKVAEDRGFGERVVEVAFESRFPDDPEGAVRELFGNKMVSEEIKLKLIDKANTKISRLNKLNKEARKIDRNNREREYRKQIRENPDFDIDDLIVSEEKNSDNPLSVSALIRTENFLNKVETEGGIGNATSFNALETLVQENPHIFRQTDVYAAADSENLNNDETEKLVEEWRKALQADDPTDPISTSRFKETTNSLKADFPVNEIDVDGFLTQSRDQDAALRYSRAWARNEAKATEKDFDLIAEEARLATLEFMDKRAKVKTSIRETQTDDLSAFELEQKLPSFEAPPISPLVESFREFLKVETKKGEVAKLKPEEQPKLDLLRLELNTIMQQAIDDFDAGIIDNEEFERITDEAANVFKEETKEKEEITSGQ</sequence>
<organism evidence="1">
    <name type="scientific">marine sediment metagenome</name>
    <dbReference type="NCBI Taxonomy" id="412755"/>
    <lineage>
        <taxon>unclassified sequences</taxon>
        <taxon>metagenomes</taxon>
        <taxon>ecological metagenomes</taxon>
    </lineage>
</organism>
<proteinExistence type="predicted"/>
<name>A0A0F9MYP5_9ZZZZ</name>
<comment type="caution">
    <text evidence="1">The sequence shown here is derived from an EMBL/GenBank/DDBJ whole genome shotgun (WGS) entry which is preliminary data.</text>
</comment>
<protein>
    <submittedName>
        <fullName evidence="1">Uncharacterized protein</fullName>
    </submittedName>
</protein>
<gene>
    <name evidence="1" type="ORF">LCGC14_1033170</name>
</gene>
<reference evidence="1" key="1">
    <citation type="journal article" date="2015" name="Nature">
        <title>Complex archaea that bridge the gap between prokaryotes and eukaryotes.</title>
        <authorList>
            <person name="Spang A."/>
            <person name="Saw J.H."/>
            <person name="Jorgensen S.L."/>
            <person name="Zaremba-Niedzwiedzka K."/>
            <person name="Martijn J."/>
            <person name="Lind A.E."/>
            <person name="van Eijk R."/>
            <person name="Schleper C."/>
            <person name="Guy L."/>
            <person name="Ettema T.J."/>
        </authorList>
    </citation>
    <scope>NUCLEOTIDE SEQUENCE</scope>
</reference>
<dbReference type="EMBL" id="LAZR01004206">
    <property type="protein sequence ID" value="KKN10779.1"/>
    <property type="molecule type" value="Genomic_DNA"/>
</dbReference>